<evidence type="ECO:0000313" key="5">
    <source>
        <dbReference type="Proteomes" id="UP000243797"/>
    </source>
</evidence>
<comment type="caution">
    <text evidence="4">The sequence shown here is derived from an EMBL/GenBank/DDBJ whole genome shotgun (WGS) entry which is preliminary data.</text>
</comment>
<evidence type="ECO:0000259" key="3">
    <source>
        <dbReference type="PROSITE" id="PS50048"/>
    </source>
</evidence>
<dbReference type="InterPro" id="IPR001138">
    <property type="entry name" value="Zn2Cys6_DnaBD"/>
</dbReference>
<dbReference type="CDD" id="cd00067">
    <property type="entry name" value="GAL4"/>
    <property type="match status" value="1"/>
</dbReference>
<sequence>MENPYELPASEPTIRRSSRACDACRRRKVRCNGATRCQQCAHLDIKCIYTTTPSKRSRKSAAPRGTIIQACRSDIPPPPPPMNPSATSPASLFSDMSSPTSGISPGRCQGNRHSFSAGPVDPNFFYDLLPEYTEAVYPVNPVITSDEVRTCIARMYSDEEALSFLYVFAAVTISLSHVDRGSDAKDQIASLISSCFDHRRPLTHINSPPSVLRVMTSVFLEICLMNLSKPELGNHYLNEAISQLPMLHIRDEAAMAALSHPERCRRERLYWECFIHERFSAIVHDESVRLDPLPELPQFDPTIDYKIHQGWIYTIQTFCMIDRDFVAFWLRHREPDPDELEDSQWRLEVSMLSHMQQADIIVTRQWLRTVLWQIAIRSMLLTSSTPSSPTPSPSLSAASKSNISLTLPLTLSHELKTFLSAFSPKEVGVHGSGILHKLFEIANAIVDVVLQLPDASEEDTRERVRDLLFLKKLILGFPRVERVHRRILEEKFERVRGLGRWGGWEGEDSGGGREGWDGDGEGRLGVRGLVELL</sequence>
<accession>A0A2K1QX94</accession>
<gene>
    <name evidence="4" type="ORF">CAC42_7473</name>
</gene>
<dbReference type="STRING" id="2082308.A0A2K1QX94"/>
<dbReference type="Gene3D" id="4.10.240.10">
    <property type="entry name" value="Zn(2)-C6 fungal-type DNA-binding domain"/>
    <property type="match status" value="1"/>
</dbReference>
<evidence type="ECO:0000256" key="2">
    <source>
        <dbReference type="SAM" id="MobiDB-lite"/>
    </source>
</evidence>
<dbReference type="Pfam" id="PF00172">
    <property type="entry name" value="Zn_clus"/>
    <property type="match status" value="1"/>
</dbReference>
<dbReference type="SUPFAM" id="SSF57701">
    <property type="entry name" value="Zn2/Cys6 DNA-binding domain"/>
    <property type="match status" value="1"/>
</dbReference>
<dbReference type="EMBL" id="NKHZ01000031">
    <property type="protein sequence ID" value="PNS19629.1"/>
    <property type="molecule type" value="Genomic_DNA"/>
</dbReference>
<feature type="domain" description="Zn(2)-C6 fungal-type" evidence="3">
    <location>
        <begin position="20"/>
        <end position="49"/>
    </location>
</feature>
<evidence type="ECO:0000256" key="1">
    <source>
        <dbReference type="ARBA" id="ARBA00023242"/>
    </source>
</evidence>
<proteinExistence type="predicted"/>
<name>A0A2K1QX94_9PEZI</name>
<organism evidence="4 5">
    <name type="scientific">Sphaceloma murrayae</name>
    <dbReference type="NCBI Taxonomy" id="2082308"/>
    <lineage>
        <taxon>Eukaryota</taxon>
        <taxon>Fungi</taxon>
        <taxon>Dikarya</taxon>
        <taxon>Ascomycota</taxon>
        <taxon>Pezizomycotina</taxon>
        <taxon>Dothideomycetes</taxon>
        <taxon>Dothideomycetidae</taxon>
        <taxon>Myriangiales</taxon>
        <taxon>Elsinoaceae</taxon>
        <taxon>Sphaceloma</taxon>
    </lineage>
</organism>
<dbReference type="SMART" id="SM00066">
    <property type="entry name" value="GAL4"/>
    <property type="match status" value="1"/>
</dbReference>
<dbReference type="InterPro" id="IPR036864">
    <property type="entry name" value="Zn2-C6_fun-type_DNA-bd_sf"/>
</dbReference>
<dbReference type="PANTHER" id="PTHR31668">
    <property type="entry name" value="GLUCOSE TRANSPORT TRANSCRIPTION REGULATOR RGT1-RELATED-RELATED"/>
    <property type="match status" value="1"/>
</dbReference>
<keyword evidence="1" id="KW-0539">Nucleus</keyword>
<feature type="region of interest" description="Disordered" evidence="2">
    <location>
        <begin position="70"/>
        <end position="91"/>
    </location>
</feature>
<dbReference type="PROSITE" id="PS00463">
    <property type="entry name" value="ZN2_CY6_FUNGAL_1"/>
    <property type="match status" value="1"/>
</dbReference>
<dbReference type="CDD" id="cd12148">
    <property type="entry name" value="fungal_TF_MHR"/>
    <property type="match status" value="1"/>
</dbReference>
<dbReference type="InterPro" id="IPR050797">
    <property type="entry name" value="Carb_Metab_Trans_Reg"/>
</dbReference>
<evidence type="ECO:0000313" key="4">
    <source>
        <dbReference type="EMBL" id="PNS19629.1"/>
    </source>
</evidence>
<dbReference type="OrthoDB" id="2740448at2759"/>
<dbReference type="GO" id="GO:0000981">
    <property type="term" value="F:DNA-binding transcription factor activity, RNA polymerase II-specific"/>
    <property type="evidence" value="ECO:0007669"/>
    <property type="project" value="InterPro"/>
</dbReference>
<keyword evidence="5" id="KW-1185">Reference proteome</keyword>
<dbReference type="InParanoid" id="A0A2K1QX94"/>
<reference evidence="4 5" key="1">
    <citation type="submission" date="2017-06" db="EMBL/GenBank/DDBJ databases">
        <title>Draft genome sequence of a variant of Elsinoe murrayae.</title>
        <authorList>
            <person name="Cheng Q."/>
        </authorList>
    </citation>
    <scope>NUCLEOTIDE SEQUENCE [LARGE SCALE GENOMIC DNA]</scope>
    <source>
        <strain evidence="4 5">CQ-2017a</strain>
    </source>
</reference>
<protein>
    <recommendedName>
        <fullName evidence="3">Zn(2)-C6 fungal-type domain-containing protein</fullName>
    </recommendedName>
</protein>
<dbReference type="PROSITE" id="PS50048">
    <property type="entry name" value="ZN2_CY6_FUNGAL_2"/>
    <property type="match status" value="1"/>
</dbReference>
<dbReference type="AlphaFoldDB" id="A0A2K1QX94"/>
<dbReference type="PANTHER" id="PTHR31668:SF24">
    <property type="entry name" value="TRANSCRIPTION FACTOR, PUTATIVE-RELATED"/>
    <property type="match status" value="1"/>
</dbReference>
<dbReference type="Proteomes" id="UP000243797">
    <property type="component" value="Unassembled WGS sequence"/>
</dbReference>
<dbReference type="GO" id="GO:0008270">
    <property type="term" value="F:zinc ion binding"/>
    <property type="evidence" value="ECO:0007669"/>
    <property type="project" value="InterPro"/>
</dbReference>